<dbReference type="InterPro" id="IPR049458">
    <property type="entry name" value="EpsG-like"/>
</dbReference>
<keyword evidence="1" id="KW-0812">Transmembrane</keyword>
<dbReference type="RefSeq" id="WP_073338299.1">
    <property type="nucleotide sequence ID" value="NZ_FQXM01000009.1"/>
</dbReference>
<feature type="transmembrane region" description="Helical" evidence="1">
    <location>
        <begin position="197"/>
        <end position="216"/>
    </location>
</feature>
<sequence>MKIIYITLISVFIFASLSRLFSEKYKSLAKFYYILALVMLVAVAGLRTNIGDTGMYAHFYYLADSTAVFDGGYESGFVIFILILKSISMNPQFMIFMTSFITHFLNMLTMKAYSTCVELATYLYIASGYYIAAMNGIRQSLVAAVLFASTKLIIDGKFKIYLLVVVLMSTFHCSALIMIPIYFIVRLEAWSPKIYKIIFIFAIGMIFFQPLMDRIFGLLQNTKYGQYSDFNEGGANVLRVLVSAVPVILAYMRKNELKEKLPESNVLVNMTLVNFIIMSFSLYNWIFARFIYYTQLYTFVILAIIIKNCSVNKEKNFLYYLCVIFYFVFFYYDHVITLGIQYRSNYLNF</sequence>
<feature type="transmembrane region" description="Helical" evidence="1">
    <location>
        <begin position="236"/>
        <end position="252"/>
    </location>
</feature>
<evidence type="ECO:0000256" key="1">
    <source>
        <dbReference type="SAM" id="Phobius"/>
    </source>
</evidence>
<dbReference type="AlphaFoldDB" id="A0A1M5UZ95"/>
<feature type="transmembrane region" description="Helical" evidence="1">
    <location>
        <begin position="290"/>
        <end position="306"/>
    </location>
</feature>
<evidence type="ECO:0000313" key="3">
    <source>
        <dbReference type="Proteomes" id="UP000184447"/>
    </source>
</evidence>
<gene>
    <name evidence="2" type="ORF">SAMN02745207_02009</name>
</gene>
<evidence type="ECO:0000313" key="2">
    <source>
        <dbReference type="EMBL" id="SHH68246.1"/>
    </source>
</evidence>
<accession>A0A1M5UZ95</accession>
<proteinExistence type="predicted"/>
<protein>
    <submittedName>
        <fullName evidence="2">EpsG family protein</fullName>
    </submittedName>
</protein>
<dbReference type="OrthoDB" id="1649543at2"/>
<reference evidence="2 3" key="1">
    <citation type="submission" date="2016-11" db="EMBL/GenBank/DDBJ databases">
        <authorList>
            <person name="Jaros S."/>
            <person name="Januszkiewicz K."/>
            <person name="Wedrychowicz H."/>
        </authorList>
    </citation>
    <scope>NUCLEOTIDE SEQUENCE [LARGE SCALE GENOMIC DNA]</scope>
    <source>
        <strain evidence="2 3">DSM 8605</strain>
    </source>
</reference>
<dbReference type="EMBL" id="FQXM01000009">
    <property type="protein sequence ID" value="SHH68246.1"/>
    <property type="molecule type" value="Genomic_DNA"/>
</dbReference>
<keyword evidence="1" id="KW-1133">Transmembrane helix</keyword>
<dbReference type="Pfam" id="PF14897">
    <property type="entry name" value="EpsG"/>
    <property type="match status" value="1"/>
</dbReference>
<feature type="transmembrane region" description="Helical" evidence="1">
    <location>
        <begin position="318"/>
        <end position="340"/>
    </location>
</feature>
<feature type="transmembrane region" description="Helical" evidence="1">
    <location>
        <begin position="264"/>
        <end position="284"/>
    </location>
</feature>
<name>A0A1M5UZ95_9CLOT</name>
<feature type="transmembrane region" description="Helical" evidence="1">
    <location>
        <begin position="122"/>
        <end position="148"/>
    </location>
</feature>
<dbReference type="STRING" id="1121316.SAMN02745207_02009"/>
<keyword evidence="3" id="KW-1185">Reference proteome</keyword>
<feature type="transmembrane region" description="Helical" evidence="1">
    <location>
        <begin position="32"/>
        <end position="50"/>
    </location>
</feature>
<feature type="transmembrane region" description="Helical" evidence="1">
    <location>
        <begin position="160"/>
        <end position="185"/>
    </location>
</feature>
<keyword evidence="1" id="KW-0472">Membrane</keyword>
<organism evidence="2 3">
    <name type="scientific">Clostridium grantii DSM 8605</name>
    <dbReference type="NCBI Taxonomy" id="1121316"/>
    <lineage>
        <taxon>Bacteria</taxon>
        <taxon>Bacillati</taxon>
        <taxon>Bacillota</taxon>
        <taxon>Clostridia</taxon>
        <taxon>Eubacteriales</taxon>
        <taxon>Clostridiaceae</taxon>
        <taxon>Clostridium</taxon>
    </lineage>
</organism>
<dbReference type="Proteomes" id="UP000184447">
    <property type="component" value="Unassembled WGS sequence"/>
</dbReference>